<dbReference type="EMBL" id="KB095959">
    <property type="protein sequence ID" value="ESO09199.1"/>
    <property type="molecule type" value="Genomic_DNA"/>
</dbReference>
<name>T1F087_HELRO</name>
<dbReference type="CTD" id="20202237"/>
<sequence>MHVFFFISWFHLMKQVSALALVLSSIILIQQVLPIPPDFFRIERRMNRNVENNQFLNNYRSRGDFEDVSSLICSYCSSINYISEATCKKNLANEKKSCAIALLAELNRDGDVKNVY</sequence>
<keyword evidence="1" id="KW-0732">Signal</keyword>
<gene>
    <name evidence="3" type="primary">20202237</name>
    <name evidence="2" type="ORF">HELRODRAFT_168158</name>
</gene>
<dbReference type="RefSeq" id="XP_009012292.1">
    <property type="nucleotide sequence ID" value="XM_009014044.1"/>
</dbReference>
<keyword evidence="4" id="KW-1185">Reference proteome</keyword>
<accession>T1F087</accession>
<evidence type="ECO:0000256" key="1">
    <source>
        <dbReference type="SAM" id="SignalP"/>
    </source>
</evidence>
<reference evidence="3" key="3">
    <citation type="submission" date="2015-06" db="UniProtKB">
        <authorList>
            <consortium name="EnsemblMetazoa"/>
        </authorList>
    </citation>
    <scope>IDENTIFICATION</scope>
</reference>
<dbReference type="GeneID" id="20202237"/>
<feature type="signal peptide" evidence="1">
    <location>
        <begin position="1"/>
        <end position="18"/>
    </location>
</feature>
<protein>
    <submittedName>
        <fullName evidence="2 3">Uncharacterized protein</fullName>
    </submittedName>
</protein>
<organism evidence="3 4">
    <name type="scientific">Helobdella robusta</name>
    <name type="common">Californian leech</name>
    <dbReference type="NCBI Taxonomy" id="6412"/>
    <lineage>
        <taxon>Eukaryota</taxon>
        <taxon>Metazoa</taxon>
        <taxon>Spiralia</taxon>
        <taxon>Lophotrochozoa</taxon>
        <taxon>Annelida</taxon>
        <taxon>Clitellata</taxon>
        <taxon>Hirudinea</taxon>
        <taxon>Rhynchobdellida</taxon>
        <taxon>Glossiphoniidae</taxon>
        <taxon>Helobdella</taxon>
    </lineage>
</organism>
<dbReference type="Proteomes" id="UP000015101">
    <property type="component" value="Unassembled WGS sequence"/>
</dbReference>
<reference evidence="4" key="1">
    <citation type="submission" date="2012-12" db="EMBL/GenBank/DDBJ databases">
        <authorList>
            <person name="Hellsten U."/>
            <person name="Grimwood J."/>
            <person name="Chapman J.A."/>
            <person name="Shapiro H."/>
            <person name="Aerts A."/>
            <person name="Otillar R.P."/>
            <person name="Terry A.Y."/>
            <person name="Boore J.L."/>
            <person name="Simakov O."/>
            <person name="Marletaz F."/>
            <person name="Cho S.-J."/>
            <person name="Edsinger-Gonzales E."/>
            <person name="Havlak P."/>
            <person name="Kuo D.-H."/>
            <person name="Larsson T."/>
            <person name="Lv J."/>
            <person name="Arendt D."/>
            <person name="Savage R."/>
            <person name="Osoegawa K."/>
            <person name="de Jong P."/>
            <person name="Lindberg D.R."/>
            <person name="Seaver E.C."/>
            <person name="Weisblat D.A."/>
            <person name="Putnam N.H."/>
            <person name="Grigoriev I.V."/>
            <person name="Rokhsar D.S."/>
        </authorList>
    </citation>
    <scope>NUCLEOTIDE SEQUENCE</scope>
</reference>
<evidence type="ECO:0000313" key="4">
    <source>
        <dbReference type="Proteomes" id="UP000015101"/>
    </source>
</evidence>
<dbReference type="AlphaFoldDB" id="T1F087"/>
<dbReference type="EnsemblMetazoa" id="HelroT168158">
    <property type="protein sequence ID" value="HelroP168158"/>
    <property type="gene ID" value="HelroG168158"/>
</dbReference>
<proteinExistence type="predicted"/>
<feature type="chain" id="PRO_5010980195" evidence="1">
    <location>
        <begin position="19"/>
        <end position="116"/>
    </location>
</feature>
<dbReference type="KEGG" id="hro:HELRODRAFT_168158"/>
<dbReference type="EMBL" id="AMQM01002911">
    <property type="status" value="NOT_ANNOTATED_CDS"/>
    <property type="molecule type" value="Genomic_DNA"/>
</dbReference>
<reference evidence="2 4" key="2">
    <citation type="journal article" date="2013" name="Nature">
        <title>Insights into bilaterian evolution from three spiralian genomes.</title>
        <authorList>
            <person name="Simakov O."/>
            <person name="Marletaz F."/>
            <person name="Cho S.J."/>
            <person name="Edsinger-Gonzales E."/>
            <person name="Havlak P."/>
            <person name="Hellsten U."/>
            <person name="Kuo D.H."/>
            <person name="Larsson T."/>
            <person name="Lv J."/>
            <person name="Arendt D."/>
            <person name="Savage R."/>
            <person name="Osoegawa K."/>
            <person name="de Jong P."/>
            <person name="Grimwood J."/>
            <person name="Chapman J.A."/>
            <person name="Shapiro H."/>
            <person name="Aerts A."/>
            <person name="Otillar R.P."/>
            <person name="Terry A.Y."/>
            <person name="Boore J.L."/>
            <person name="Grigoriev I.V."/>
            <person name="Lindberg D.R."/>
            <person name="Seaver E.C."/>
            <person name="Weisblat D.A."/>
            <person name="Putnam N.H."/>
            <person name="Rokhsar D.S."/>
        </authorList>
    </citation>
    <scope>NUCLEOTIDE SEQUENCE</scope>
</reference>
<dbReference type="HOGENOM" id="CLU_2099476_0_0_1"/>
<dbReference type="InParanoid" id="T1F087"/>
<evidence type="ECO:0000313" key="2">
    <source>
        <dbReference type="EMBL" id="ESO09199.1"/>
    </source>
</evidence>
<evidence type="ECO:0000313" key="3">
    <source>
        <dbReference type="EnsemblMetazoa" id="HelroP168158"/>
    </source>
</evidence>